<keyword evidence="3" id="KW-0597">Phosphoprotein</keyword>
<keyword evidence="8" id="KW-1133">Transmembrane helix</keyword>
<dbReference type="RefSeq" id="WP_282592328.1">
    <property type="nucleotide sequence ID" value="NZ_JAPAAF010000021.1"/>
</dbReference>
<dbReference type="Pfam" id="PF02518">
    <property type="entry name" value="HATPase_c"/>
    <property type="match status" value="1"/>
</dbReference>
<dbReference type="SMART" id="SM00388">
    <property type="entry name" value="HisKA"/>
    <property type="match status" value="1"/>
</dbReference>
<reference evidence="11" key="1">
    <citation type="submission" date="2022-10" db="EMBL/GenBank/DDBJ databases">
        <title>Gaoshiqiia sediminis gen. nov., sp. nov., isolated from coastal sediment.</title>
        <authorList>
            <person name="Yu W.X."/>
            <person name="Mu D.S."/>
            <person name="Du J.Z."/>
            <person name="Liang Y.Q."/>
        </authorList>
    </citation>
    <scope>NUCLEOTIDE SEQUENCE</scope>
    <source>
        <strain evidence="11">A06</strain>
    </source>
</reference>
<dbReference type="InterPro" id="IPR005467">
    <property type="entry name" value="His_kinase_dom"/>
</dbReference>
<name>A0AA41Y5D4_9BACT</name>
<dbReference type="SUPFAM" id="SSF47384">
    <property type="entry name" value="Homodimeric domain of signal transducing histidine kinase"/>
    <property type="match status" value="1"/>
</dbReference>
<keyword evidence="4" id="KW-0808">Transferase</keyword>
<dbReference type="InterPro" id="IPR036097">
    <property type="entry name" value="HisK_dim/P_sf"/>
</dbReference>
<feature type="transmembrane region" description="Helical" evidence="8">
    <location>
        <begin position="192"/>
        <end position="212"/>
    </location>
</feature>
<dbReference type="InterPro" id="IPR004358">
    <property type="entry name" value="Sig_transdc_His_kin-like_C"/>
</dbReference>
<dbReference type="InterPro" id="IPR050736">
    <property type="entry name" value="Sensor_HK_Regulatory"/>
</dbReference>
<dbReference type="InterPro" id="IPR036890">
    <property type="entry name" value="HATPase_C_sf"/>
</dbReference>
<comment type="catalytic activity">
    <reaction evidence="1">
        <text>ATP + protein L-histidine = ADP + protein N-phospho-L-histidine.</text>
        <dbReference type="EC" id="2.7.13.3"/>
    </reaction>
</comment>
<dbReference type="GO" id="GO:0000155">
    <property type="term" value="F:phosphorelay sensor kinase activity"/>
    <property type="evidence" value="ECO:0007669"/>
    <property type="project" value="InterPro"/>
</dbReference>
<dbReference type="Proteomes" id="UP001163821">
    <property type="component" value="Unassembled WGS sequence"/>
</dbReference>
<dbReference type="EMBL" id="JAPAAF010000021">
    <property type="protein sequence ID" value="MCW0483734.1"/>
    <property type="molecule type" value="Genomic_DNA"/>
</dbReference>
<evidence type="ECO:0000256" key="6">
    <source>
        <dbReference type="ARBA" id="ARBA00023012"/>
    </source>
</evidence>
<dbReference type="SUPFAM" id="SSF48452">
    <property type="entry name" value="TPR-like"/>
    <property type="match status" value="1"/>
</dbReference>
<evidence type="ECO:0000256" key="5">
    <source>
        <dbReference type="ARBA" id="ARBA00022777"/>
    </source>
</evidence>
<organism evidence="11 12">
    <name type="scientific">Gaoshiqia sediminis</name>
    <dbReference type="NCBI Taxonomy" id="2986998"/>
    <lineage>
        <taxon>Bacteria</taxon>
        <taxon>Pseudomonadati</taxon>
        <taxon>Bacteroidota</taxon>
        <taxon>Bacteroidia</taxon>
        <taxon>Marinilabiliales</taxon>
        <taxon>Prolixibacteraceae</taxon>
        <taxon>Gaoshiqia</taxon>
    </lineage>
</organism>
<evidence type="ECO:0000259" key="10">
    <source>
        <dbReference type="PROSITE" id="PS50109"/>
    </source>
</evidence>
<dbReference type="PROSITE" id="PS50005">
    <property type="entry name" value="TPR"/>
    <property type="match status" value="1"/>
</dbReference>
<dbReference type="Gene3D" id="1.10.287.130">
    <property type="match status" value="1"/>
</dbReference>
<protein>
    <recommendedName>
        <fullName evidence="2">histidine kinase</fullName>
        <ecNumber evidence="2">2.7.13.3</ecNumber>
    </recommendedName>
</protein>
<dbReference type="SMART" id="SM00387">
    <property type="entry name" value="HATPase_c"/>
    <property type="match status" value="1"/>
</dbReference>
<dbReference type="PRINTS" id="PR00344">
    <property type="entry name" value="BCTRLSENSOR"/>
</dbReference>
<dbReference type="PANTHER" id="PTHR43711">
    <property type="entry name" value="TWO-COMPONENT HISTIDINE KINASE"/>
    <property type="match status" value="1"/>
</dbReference>
<keyword evidence="7" id="KW-0802">TPR repeat</keyword>
<comment type="caution">
    <text evidence="11">The sequence shown here is derived from an EMBL/GenBank/DDBJ whole genome shotgun (WGS) entry which is preliminary data.</text>
</comment>
<feature type="repeat" description="TPR" evidence="7">
    <location>
        <begin position="79"/>
        <end position="112"/>
    </location>
</feature>
<keyword evidence="9" id="KW-0732">Signal</keyword>
<dbReference type="AlphaFoldDB" id="A0AA41Y5D4"/>
<dbReference type="PROSITE" id="PS50109">
    <property type="entry name" value="HIS_KIN"/>
    <property type="match status" value="1"/>
</dbReference>
<accession>A0AA41Y5D4</accession>
<evidence type="ECO:0000256" key="3">
    <source>
        <dbReference type="ARBA" id="ARBA00022553"/>
    </source>
</evidence>
<evidence type="ECO:0000256" key="7">
    <source>
        <dbReference type="PROSITE-ProRule" id="PRU00339"/>
    </source>
</evidence>
<evidence type="ECO:0000256" key="9">
    <source>
        <dbReference type="SAM" id="SignalP"/>
    </source>
</evidence>
<dbReference type="InterPro" id="IPR003661">
    <property type="entry name" value="HisK_dim/P_dom"/>
</dbReference>
<evidence type="ECO:0000256" key="1">
    <source>
        <dbReference type="ARBA" id="ARBA00000085"/>
    </source>
</evidence>
<keyword evidence="12" id="KW-1185">Reference proteome</keyword>
<keyword evidence="5 11" id="KW-0418">Kinase</keyword>
<sequence>MKIKLLYQLLIGFLCFSLNGSGARAAKADSAVADIKANISSLNKLAAAESEKENYPTSFQLSSAALDLSLKYGLLDEAIIAYENLGNYYLTYRNITQGLNNLNEAIRLSEKLGQHEKALHLHKKTAGILKQIGDYRNSLEHLDRYQALQDSLSELDKNNQLAGLEQKYSDEQAASQAQLMEARSETQHVIRLSLLIAAGLILLVAVAWTVALKKHREVKRYFLKLNEQKDRMFSLISHGLRGPIGSVKGIFDLIVEQDLEDPQELKSILYESREVVDSSFNLLENLLNWSKSQTGQLTVNPQKISIASLVKENLQLFTSSIKHKNFVIENQVDENHFAYADMEMVNVVVRNILSNSVKFTRTAGKISLHSQVAKGKLLLTVSDTGVGMTPEMIEDIMEDDPIALGPAEANYDKDRGIGLKICKDFLERNSGGLSIESSPNNGSRFMIYLPLSA</sequence>
<evidence type="ECO:0000256" key="4">
    <source>
        <dbReference type="ARBA" id="ARBA00022679"/>
    </source>
</evidence>
<gene>
    <name evidence="11" type="ORF">N2K84_13400</name>
</gene>
<proteinExistence type="predicted"/>
<dbReference type="Gene3D" id="3.30.565.10">
    <property type="entry name" value="Histidine kinase-like ATPase, C-terminal domain"/>
    <property type="match status" value="1"/>
</dbReference>
<evidence type="ECO:0000256" key="8">
    <source>
        <dbReference type="SAM" id="Phobius"/>
    </source>
</evidence>
<keyword evidence="6" id="KW-0902">Two-component regulatory system</keyword>
<feature type="signal peptide" evidence="9">
    <location>
        <begin position="1"/>
        <end position="25"/>
    </location>
</feature>
<evidence type="ECO:0000313" key="11">
    <source>
        <dbReference type="EMBL" id="MCW0483734.1"/>
    </source>
</evidence>
<feature type="chain" id="PRO_5041457834" description="histidine kinase" evidence="9">
    <location>
        <begin position="26"/>
        <end position="453"/>
    </location>
</feature>
<keyword evidence="8" id="KW-0812">Transmembrane</keyword>
<dbReference type="InterPro" id="IPR019734">
    <property type="entry name" value="TPR_rpt"/>
</dbReference>
<dbReference type="EC" id="2.7.13.3" evidence="2"/>
<dbReference type="Gene3D" id="1.25.40.10">
    <property type="entry name" value="Tetratricopeptide repeat domain"/>
    <property type="match status" value="1"/>
</dbReference>
<dbReference type="SUPFAM" id="SSF55874">
    <property type="entry name" value="ATPase domain of HSP90 chaperone/DNA topoisomerase II/histidine kinase"/>
    <property type="match status" value="1"/>
</dbReference>
<dbReference type="PANTHER" id="PTHR43711:SF26">
    <property type="entry name" value="SENSOR HISTIDINE KINASE RCSC"/>
    <property type="match status" value="1"/>
</dbReference>
<dbReference type="InterPro" id="IPR003594">
    <property type="entry name" value="HATPase_dom"/>
</dbReference>
<evidence type="ECO:0000313" key="12">
    <source>
        <dbReference type="Proteomes" id="UP001163821"/>
    </source>
</evidence>
<keyword evidence="8" id="KW-0472">Membrane</keyword>
<evidence type="ECO:0000256" key="2">
    <source>
        <dbReference type="ARBA" id="ARBA00012438"/>
    </source>
</evidence>
<feature type="domain" description="Histidine kinase" evidence="10">
    <location>
        <begin position="235"/>
        <end position="453"/>
    </location>
</feature>
<dbReference type="InterPro" id="IPR011990">
    <property type="entry name" value="TPR-like_helical_dom_sf"/>
</dbReference>